<feature type="region of interest" description="Disordered" evidence="1">
    <location>
        <begin position="274"/>
        <end position="303"/>
    </location>
</feature>
<evidence type="ECO:0000313" key="3">
    <source>
        <dbReference type="Proteomes" id="UP001558652"/>
    </source>
</evidence>
<protein>
    <submittedName>
        <fullName evidence="2">Uncharacterized protein</fullName>
    </submittedName>
</protein>
<feature type="region of interest" description="Disordered" evidence="1">
    <location>
        <begin position="231"/>
        <end position="260"/>
    </location>
</feature>
<name>A0ABD0YHZ5_9HEMI</name>
<gene>
    <name evidence="2" type="ORF">AAG570_012161</name>
</gene>
<feature type="compositionally biased region" description="Basic residues" evidence="1">
    <location>
        <begin position="1"/>
        <end position="12"/>
    </location>
</feature>
<feature type="region of interest" description="Disordered" evidence="1">
    <location>
        <begin position="1"/>
        <end position="26"/>
    </location>
</feature>
<proteinExistence type="predicted"/>
<dbReference type="EMBL" id="JBFDAA010000007">
    <property type="protein sequence ID" value="KAL1130920.1"/>
    <property type="molecule type" value="Genomic_DNA"/>
</dbReference>
<feature type="compositionally biased region" description="Polar residues" evidence="1">
    <location>
        <begin position="242"/>
        <end position="259"/>
    </location>
</feature>
<evidence type="ECO:0000313" key="2">
    <source>
        <dbReference type="EMBL" id="KAL1130920.1"/>
    </source>
</evidence>
<sequence length="303" mass="34563">MASKRRNMFQKKKTQETTENGWEEEDMEVTRGVKRFEFFVKDSPDCGDIELLAAHTDPRKSTMREAVPSTRKNPRKVQQRIQITLNKREMKNMRNLTAGAREDDKWSAERARTKLRPEAVEFTLAGHERVPAILSFSDRTEDGKTFIVTIPKGQEREMYIPYLLTGTPLIRSFQERYIPSLLLVTLKYIPDRLLGKGCESCATNFYPYDPKEGGEAGMVHSLSPNRTVFESLTGGEPPTGSRRVSLNPVSQLTNHSTGSKWRLSFGQDTLRRVADSCQRHNPEGPRRRSSPNYRKSSHLTEGG</sequence>
<feature type="compositionally biased region" description="Basic and acidic residues" evidence="1">
    <location>
        <begin position="274"/>
        <end position="286"/>
    </location>
</feature>
<feature type="region of interest" description="Disordered" evidence="1">
    <location>
        <begin position="59"/>
        <end position="78"/>
    </location>
</feature>
<organism evidence="2 3">
    <name type="scientific">Ranatra chinensis</name>
    <dbReference type="NCBI Taxonomy" id="642074"/>
    <lineage>
        <taxon>Eukaryota</taxon>
        <taxon>Metazoa</taxon>
        <taxon>Ecdysozoa</taxon>
        <taxon>Arthropoda</taxon>
        <taxon>Hexapoda</taxon>
        <taxon>Insecta</taxon>
        <taxon>Pterygota</taxon>
        <taxon>Neoptera</taxon>
        <taxon>Paraneoptera</taxon>
        <taxon>Hemiptera</taxon>
        <taxon>Heteroptera</taxon>
        <taxon>Panheteroptera</taxon>
        <taxon>Nepomorpha</taxon>
        <taxon>Nepidae</taxon>
        <taxon>Ranatrinae</taxon>
        <taxon>Ranatra</taxon>
    </lineage>
</organism>
<reference evidence="2 3" key="1">
    <citation type="submission" date="2024-07" db="EMBL/GenBank/DDBJ databases">
        <title>Chromosome-level genome assembly of the water stick insect Ranatra chinensis (Heteroptera: Nepidae).</title>
        <authorList>
            <person name="Liu X."/>
        </authorList>
    </citation>
    <scope>NUCLEOTIDE SEQUENCE [LARGE SCALE GENOMIC DNA]</scope>
    <source>
        <strain evidence="2">Cailab_2021Rc</strain>
        <tissue evidence="2">Muscle</tissue>
    </source>
</reference>
<dbReference type="AlphaFoldDB" id="A0ABD0YHZ5"/>
<comment type="caution">
    <text evidence="2">The sequence shown here is derived from an EMBL/GenBank/DDBJ whole genome shotgun (WGS) entry which is preliminary data.</text>
</comment>
<accession>A0ABD0YHZ5</accession>
<dbReference type="Proteomes" id="UP001558652">
    <property type="component" value="Unassembled WGS sequence"/>
</dbReference>
<keyword evidence="3" id="KW-1185">Reference proteome</keyword>
<evidence type="ECO:0000256" key="1">
    <source>
        <dbReference type="SAM" id="MobiDB-lite"/>
    </source>
</evidence>